<organism evidence="4">
    <name type="scientific">Menopon gallinae</name>
    <name type="common">poultry shaft louse</name>
    <dbReference type="NCBI Taxonomy" id="328185"/>
    <lineage>
        <taxon>Eukaryota</taxon>
        <taxon>Metazoa</taxon>
        <taxon>Ecdysozoa</taxon>
        <taxon>Arthropoda</taxon>
        <taxon>Hexapoda</taxon>
        <taxon>Insecta</taxon>
        <taxon>Pterygota</taxon>
        <taxon>Neoptera</taxon>
        <taxon>Paraneoptera</taxon>
        <taxon>Psocodea</taxon>
        <taxon>Troctomorpha</taxon>
        <taxon>Phthiraptera</taxon>
        <taxon>Amblycera</taxon>
        <taxon>Menoponidae</taxon>
        <taxon>Menopon</taxon>
    </lineage>
</organism>
<feature type="compositionally biased region" description="Polar residues" evidence="2">
    <location>
        <begin position="543"/>
        <end position="553"/>
    </location>
</feature>
<feature type="coiled-coil region" evidence="1">
    <location>
        <begin position="328"/>
        <end position="355"/>
    </location>
</feature>
<feature type="region of interest" description="Disordered" evidence="2">
    <location>
        <begin position="522"/>
        <end position="582"/>
    </location>
</feature>
<feature type="region of interest" description="Disordered" evidence="2">
    <location>
        <begin position="480"/>
        <end position="500"/>
    </location>
</feature>
<feature type="compositionally biased region" description="Polar residues" evidence="2">
    <location>
        <begin position="137"/>
        <end position="148"/>
    </location>
</feature>
<feature type="compositionally biased region" description="Basic and acidic residues" evidence="2">
    <location>
        <begin position="856"/>
        <end position="872"/>
    </location>
</feature>
<feature type="compositionally biased region" description="Basic and acidic residues" evidence="2">
    <location>
        <begin position="569"/>
        <end position="581"/>
    </location>
</feature>
<feature type="compositionally biased region" description="Basic and acidic residues" evidence="2">
    <location>
        <begin position="29"/>
        <end position="49"/>
    </location>
</feature>
<feature type="region of interest" description="Disordered" evidence="2">
    <location>
        <begin position="137"/>
        <end position="157"/>
    </location>
</feature>
<comment type="caution">
    <text evidence="4">The sequence shown here is derived from an EMBL/GenBank/DDBJ whole genome shotgun (WGS) entry which is preliminary data.</text>
</comment>
<feature type="coiled-coil region" evidence="1">
    <location>
        <begin position="387"/>
        <end position="479"/>
    </location>
</feature>
<evidence type="ECO:0000256" key="2">
    <source>
        <dbReference type="SAM" id="MobiDB-lite"/>
    </source>
</evidence>
<dbReference type="AlphaFoldDB" id="A0AAW2HTC1"/>
<evidence type="ECO:0000259" key="3">
    <source>
        <dbReference type="Pfam" id="PF25541"/>
    </source>
</evidence>
<gene>
    <name evidence="4" type="ORF">PYX00_005908</name>
</gene>
<dbReference type="InterPro" id="IPR057971">
    <property type="entry name" value="PKHA4-7_TBCA"/>
</dbReference>
<feature type="region of interest" description="Disordered" evidence="2">
    <location>
        <begin position="839"/>
        <end position="872"/>
    </location>
</feature>
<dbReference type="EMBL" id="JARGDH010000003">
    <property type="protein sequence ID" value="KAL0273169.1"/>
    <property type="molecule type" value="Genomic_DNA"/>
</dbReference>
<dbReference type="Pfam" id="PF25541">
    <property type="entry name" value="TBCA_PH"/>
    <property type="match status" value="1"/>
</dbReference>
<feature type="compositionally biased region" description="Low complexity" evidence="2">
    <location>
        <begin position="522"/>
        <end position="542"/>
    </location>
</feature>
<evidence type="ECO:0000313" key="4">
    <source>
        <dbReference type="EMBL" id="KAL0273169.1"/>
    </source>
</evidence>
<feature type="compositionally biased region" description="Polar residues" evidence="2">
    <location>
        <begin position="839"/>
        <end position="848"/>
    </location>
</feature>
<evidence type="ECO:0000256" key="1">
    <source>
        <dbReference type="SAM" id="Coils"/>
    </source>
</evidence>
<name>A0AAW2HTC1_9NEOP</name>
<protein>
    <recommendedName>
        <fullName evidence="3">Pleckstrin homology domain-containing protein</fullName>
    </recommendedName>
</protein>
<reference evidence="4" key="1">
    <citation type="journal article" date="2024" name="Gigascience">
        <title>Chromosome-level genome of the poultry shaft louse Menopon gallinae provides insight into the host-switching and adaptive evolution of parasitic lice.</title>
        <authorList>
            <person name="Xu Y."/>
            <person name="Ma L."/>
            <person name="Liu S."/>
            <person name="Liang Y."/>
            <person name="Liu Q."/>
            <person name="He Z."/>
            <person name="Tian L."/>
            <person name="Duan Y."/>
            <person name="Cai W."/>
            <person name="Li H."/>
            <person name="Song F."/>
        </authorList>
    </citation>
    <scope>NUCLEOTIDE SEQUENCE</scope>
    <source>
        <strain evidence="4">Cailab_2023a</strain>
    </source>
</reference>
<sequence length="907" mass="102665">MREAHLPHSVSGLPEGQQPRMGQPLPQSKTKDEELKKMADGPDDMPERIDYYDRGKSVYQGVNGYPEWGDPYADRKSELPVRDYMDTLPERRRTAEGEYYPEQYPDQRMYSRHCGTLPMVKGTNVIPVPSLSLQGSSVGRSVGTLDSRTSGKDIAGKRKMSTGTWGLDVSAGELLGRTHEELVLLLIQLRRQSAGVCKAMETCHIEIEAQARLADLETPKRMEHLQKLEELKKHLLDLEKQYEKGKPLVNLVDNMVKLGSLYRGNSHVYNGSVGLDHSFNVREKLEFNQKVQEQRLLAEERRDWDRLSPDHGQLQAKVQQLYRLDRLLQEESGTLQSLQQDKELLEKALGGLRHKLQINRSNPVEADRYRKQQKLLEKELSRVRLLLAHNSKKLEETVAENARLEQELVILRQKLQASRVSSRNSVPLLPESTTISTTAALEAELRRVQQLVGDLQRQRHELSAQVKQLTEKSDTLVQQIRPGPTGVAGAGPIPGKKKSSSTWLETDLDLLVTQDVGVESPVISPQHQQQSQQPSSTVPLSPRSTTPIYINTEVSKRIEPVQETSSGAEESKSPSKPEVERTMTYCTPVELSEADDRMKRFYGIIPREKQEIKTVRIVKRESERRQRDRDRSGNIGIPVGNTAVAKRVSVIEENDSYGLGKVEEESCENYQGSPNFSEQSEEYQTQKANGEYRVGEVAEDPYMHFHPTNPFLPQNLANLETEMEDIPGRSMSLPRGFGKTPDTRSAIAKRNRVRGSARSRDDLDMERALRPRMNAPDVVRSTMSHKDLKYNESTIDSILGTPNKIVIPERYIPEQEPVLTAEEQLQRLRKAESIRKMLSETTALSTPDLSAEGAEEDKKSSTLKKKVEEEKKQREHLLELNQILAQQVMEKSKLVAGSMSASSNHQD</sequence>
<feature type="region of interest" description="Disordered" evidence="2">
    <location>
        <begin position="1"/>
        <end position="49"/>
    </location>
</feature>
<dbReference type="PANTHER" id="PTHR12752">
    <property type="entry name" value="PHOSPHOINOSITOL 3-PHOSPHATE-BINDING PROTEIN"/>
    <property type="match status" value="1"/>
</dbReference>
<feature type="domain" description="Pleckstrin homology" evidence="3">
    <location>
        <begin position="309"/>
        <end position="455"/>
    </location>
</feature>
<keyword evidence="1" id="KW-0175">Coiled coil</keyword>
<proteinExistence type="predicted"/>
<accession>A0AAW2HTC1</accession>
<dbReference type="PANTHER" id="PTHR12752:SF9">
    <property type="entry name" value="KRAMER, ISOFORM I"/>
    <property type="match status" value="1"/>
</dbReference>